<gene>
    <name evidence="1" type="ORF">ACIGXA_33900</name>
</gene>
<comment type="caution">
    <text evidence="1">The sequence shown here is derived from an EMBL/GenBank/DDBJ whole genome shotgun (WGS) entry which is preliminary data.</text>
</comment>
<accession>A0ABW8CHE3</accession>
<dbReference type="EMBL" id="JBITYG010000012">
    <property type="protein sequence ID" value="MFI9105513.1"/>
    <property type="molecule type" value="Genomic_DNA"/>
</dbReference>
<protein>
    <submittedName>
        <fullName evidence="1">Uncharacterized protein</fullName>
    </submittedName>
</protein>
<dbReference type="Proteomes" id="UP001614394">
    <property type="component" value="Unassembled WGS sequence"/>
</dbReference>
<proteinExistence type="predicted"/>
<keyword evidence="2" id="KW-1185">Reference proteome</keyword>
<evidence type="ECO:0000313" key="1">
    <source>
        <dbReference type="EMBL" id="MFI9105513.1"/>
    </source>
</evidence>
<dbReference type="RefSeq" id="WP_399656246.1">
    <property type="nucleotide sequence ID" value="NZ_JBITYG010000012.1"/>
</dbReference>
<organism evidence="1 2">
    <name type="scientific">Streptomyces fildesensis</name>
    <dbReference type="NCBI Taxonomy" id="375757"/>
    <lineage>
        <taxon>Bacteria</taxon>
        <taxon>Bacillati</taxon>
        <taxon>Actinomycetota</taxon>
        <taxon>Actinomycetes</taxon>
        <taxon>Kitasatosporales</taxon>
        <taxon>Streptomycetaceae</taxon>
        <taxon>Streptomyces</taxon>
    </lineage>
</organism>
<reference evidence="1 2" key="1">
    <citation type="submission" date="2024-10" db="EMBL/GenBank/DDBJ databases">
        <title>The Natural Products Discovery Center: Release of the First 8490 Sequenced Strains for Exploring Actinobacteria Biosynthetic Diversity.</title>
        <authorList>
            <person name="Kalkreuter E."/>
            <person name="Kautsar S.A."/>
            <person name="Yang D."/>
            <person name="Bader C.D."/>
            <person name="Teijaro C.N."/>
            <person name="Fluegel L."/>
            <person name="Davis C.M."/>
            <person name="Simpson J.R."/>
            <person name="Lauterbach L."/>
            <person name="Steele A.D."/>
            <person name="Gui C."/>
            <person name="Meng S."/>
            <person name="Li G."/>
            <person name="Viehrig K."/>
            <person name="Ye F."/>
            <person name="Su P."/>
            <person name="Kiefer A.F."/>
            <person name="Nichols A."/>
            <person name="Cepeda A.J."/>
            <person name="Yan W."/>
            <person name="Fan B."/>
            <person name="Jiang Y."/>
            <person name="Adhikari A."/>
            <person name="Zheng C.-J."/>
            <person name="Schuster L."/>
            <person name="Cowan T.M."/>
            <person name="Smanski M.J."/>
            <person name="Chevrette M.G."/>
            <person name="De Carvalho L.P.S."/>
            <person name="Shen B."/>
        </authorList>
    </citation>
    <scope>NUCLEOTIDE SEQUENCE [LARGE SCALE GENOMIC DNA]</scope>
    <source>
        <strain evidence="1 2">NPDC053399</strain>
    </source>
</reference>
<evidence type="ECO:0000313" key="2">
    <source>
        <dbReference type="Proteomes" id="UP001614394"/>
    </source>
</evidence>
<sequence length="96" mass="10264">MDGAVLGSVLAITDVAGWDPRISRNWDQVQASGSHHNLHVSESAWDVVESVLAAAGITTFANFVGGKAQECNWATFPHNDGTTGFGVTRGPRERQE</sequence>
<name>A0ABW8CHE3_9ACTN</name>